<dbReference type="PATRIC" id="fig|1268837.3.peg.1778"/>
<comment type="caution">
    <text evidence="2">The sequence shown here is derived from an EMBL/GenBank/DDBJ whole genome shotgun (WGS) entry which is preliminary data.</text>
</comment>
<accession>A0A0F3RC38</accession>
<dbReference type="Proteomes" id="UP000033736">
    <property type="component" value="Unassembled WGS sequence"/>
</dbReference>
<sequence>MKTHYDKNNTPQSKHKKANLNNSSNTSKVTQKSHNSWEHQTKLLPVVASLKSLMEGGSGRNHIQEDNSESDCDIHKCMILQNELRTTQYEFTSRYIGELLCFYEMLHNDIIEFLKLERVKKKALI</sequence>
<evidence type="ECO:0000313" key="2">
    <source>
        <dbReference type="EMBL" id="KJW04020.1"/>
    </source>
</evidence>
<reference evidence="2 3" key="1">
    <citation type="submission" date="2015-01" db="EMBL/GenBank/DDBJ databases">
        <title>Genome Sequencing of Rickettsiales /home/snadendla/prok_pipe/test/illegal_ec_num.txt.</title>
        <authorList>
            <person name="Daugherty S.C."/>
            <person name="Su Q."/>
            <person name="Abolude K."/>
            <person name="Beier-Sexton M."/>
            <person name="Carlyon J.A."/>
            <person name="Carter R."/>
            <person name="Day N.P."/>
            <person name="Dumler S.J."/>
            <person name="Dyachenko V."/>
            <person name="Godinez A."/>
            <person name="Kurtti T.J."/>
            <person name="Lichay M."/>
            <person name="Mullins K.E."/>
            <person name="Ott S."/>
            <person name="Pappas-Brown V."/>
            <person name="Paris D.H."/>
            <person name="Patel P."/>
            <person name="Richards A.L."/>
            <person name="Sadzewicz L."/>
            <person name="Sears K."/>
            <person name="Seidman D."/>
            <person name="Sengamalay N."/>
            <person name="Stenos J."/>
            <person name="Tallon L.J."/>
            <person name="Vincent G."/>
            <person name="Fraser C.M."/>
            <person name="Munderloh U."/>
            <person name="Dunning-Hotopp J.C."/>
        </authorList>
    </citation>
    <scope>NUCLEOTIDE SEQUENCE [LARGE SCALE GENOMIC DNA]</scope>
    <source>
        <strain evidence="2 3">T170-B</strain>
    </source>
</reference>
<name>A0A0F3RC38_9RICK</name>
<evidence type="ECO:0000313" key="3">
    <source>
        <dbReference type="Proteomes" id="UP000033736"/>
    </source>
</evidence>
<feature type="compositionally biased region" description="Polar residues" evidence="1">
    <location>
        <begin position="19"/>
        <end position="34"/>
    </location>
</feature>
<keyword evidence="3" id="KW-1185">Reference proteome</keyword>
<proteinExistence type="predicted"/>
<dbReference type="AlphaFoldDB" id="A0A0F3RC38"/>
<dbReference type="EMBL" id="LAOQ01000007">
    <property type="protein sequence ID" value="KJW04020.1"/>
    <property type="molecule type" value="Genomic_DNA"/>
</dbReference>
<feature type="region of interest" description="Disordered" evidence="1">
    <location>
        <begin position="1"/>
        <end position="39"/>
    </location>
</feature>
<protein>
    <submittedName>
        <fullName evidence="2">Uncharacterized protein</fullName>
    </submittedName>
</protein>
<gene>
    <name evidence="2" type="ORF">RAT170B_1547</name>
</gene>
<evidence type="ECO:0000256" key="1">
    <source>
        <dbReference type="SAM" id="MobiDB-lite"/>
    </source>
</evidence>
<dbReference type="RefSeq" id="WP_045805976.1">
    <property type="nucleotide sequence ID" value="NZ_LAOQ01000007.1"/>
</dbReference>
<organism evidence="2 3">
    <name type="scientific">Rickettsia argasii T170-B</name>
    <dbReference type="NCBI Taxonomy" id="1268837"/>
    <lineage>
        <taxon>Bacteria</taxon>
        <taxon>Pseudomonadati</taxon>
        <taxon>Pseudomonadota</taxon>
        <taxon>Alphaproteobacteria</taxon>
        <taxon>Rickettsiales</taxon>
        <taxon>Rickettsiaceae</taxon>
        <taxon>Rickettsieae</taxon>
        <taxon>Rickettsia</taxon>
        <taxon>spotted fever group</taxon>
    </lineage>
</organism>